<dbReference type="Pfam" id="PF00646">
    <property type="entry name" value="F-box"/>
    <property type="match status" value="1"/>
</dbReference>
<feature type="region of interest" description="Disordered" evidence="1">
    <location>
        <begin position="352"/>
        <end position="490"/>
    </location>
</feature>
<evidence type="ECO:0000313" key="4">
    <source>
        <dbReference type="Proteomes" id="UP000703661"/>
    </source>
</evidence>
<feature type="compositionally biased region" description="Basic and acidic residues" evidence="1">
    <location>
        <begin position="118"/>
        <end position="132"/>
    </location>
</feature>
<feature type="domain" description="F-box" evidence="2">
    <location>
        <begin position="517"/>
        <end position="557"/>
    </location>
</feature>
<dbReference type="AlphaFoldDB" id="A0A9P6SYC5"/>
<evidence type="ECO:0000259" key="2">
    <source>
        <dbReference type="Pfam" id="PF00646"/>
    </source>
</evidence>
<protein>
    <recommendedName>
        <fullName evidence="2">F-box domain-containing protein</fullName>
    </recommendedName>
</protein>
<accession>A0A9P6SYC5</accession>
<feature type="non-terminal residue" evidence="3">
    <location>
        <position position="1"/>
    </location>
</feature>
<sequence length="770" mass="86999">GRVENGSNEALFSRLNRLSLDEIRGSSRGDLDTDRDFCSITSSKDGENEERRIIEEDNDDDGDDDCGSFEEVTHEHEDEFSDWGTLGSVSPTPAEATSPRSEQSSSSPLTASPTWRRLFLEPSKESLDDDKGGPSSVSPTMAQRAFLQSVITVLRSMDPPPSVRSTEATFDSTEGVCSASPALTPSPALSQSYVPPIRDSLLDQQFFVDSKSVNLRCAERGSFATPTQGSSPLLSRSHASPWERSPLNRPSVEPTEVSFDHTKEGSSSATPALVSSPRLSQSPRPPAATWSLRSSLLGEPSETTGAFEQVTTGFIPYATSKLHLCMDQESISKLEGLHAAGKHLELIIVPTPVTPIPATSPPPISSCLRERRHSPSDHLYEGHREEVSPYEEQGEESSSYEGRDEDYSPYDERERECSPYWERGGEYSSYEGHGGEEYSNYEEYEKEYSDDEENEKEYSDYEEHGEEYSDNEESHPTSQSAYSRPRTVPRNGLSSILSSTELRQEQEQERVSIHYKLRLPLELWTKICSYLYPSQLARFALVNKTAYGMIASLKIWSQWFALLHGPTRELSLIPGILPSQSYMLYLCAISFKVCERCLKLIDGTYRKGRLAEMPLPVVLDTHCYFDEDDEFCTRTWTVRFCRSCRVAHYRTHPESLSSVHGASYLTKSEIREKYMLSDNQVKRITNRIGGGRNSRKPVQYNERKALEIAREEYGGDIGVQAIKKSLSLPMKYMEHRVYIYFKRLQVVESGGTWWPYEEYLIRKKYGLLRG</sequence>
<dbReference type="InterPro" id="IPR001810">
    <property type="entry name" value="F-box_dom"/>
</dbReference>
<feature type="compositionally biased region" description="Basic and acidic residues" evidence="1">
    <location>
        <begin position="23"/>
        <end position="37"/>
    </location>
</feature>
<dbReference type="Proteomes" id="UP000703661">
    <property type="component" value="Unassembled WGS sequence"/>
</dbReference>
<feature type="region of interest" description="Disordered" evidence="1">
    <location>
        <begin position="222"/>
        <end position="289"/>
    </location>
</feature>
<feature type="compositionally biased region" description="Acidic residues" evidence="1">
    <location>
        <begin position="439"/>
        <end position="455"/>
    </location>
</feature>
<organism evidence="3 4">
    <name type="scientific">Entomortierella chlamydospora</name>
    <dbReference type="NCBI Taxonomy" id="101097"/>
    <lineage>
        <taxon>Eukaryota</taxon>
        <taxon>Fungi</taxon>
        <taxon>Fungi incertae sedis</taxon>
        <taxon>Mucoromycota</taxon>
        <taxon>Mortierellomycotina</taxon>
        <taxon>Mortierellomycetes</taxon>
        <taxon>Mortierellales</taxon>
        <taxon>Mortierellaceae</taxon>
        <taxon>Entomortierella</taxon>
    </lineage>
</organism>
<dbReference type="EMBL" id="JAAAID010001121">
    <property type="protein sequence ID" value="KAG0011581.1"/>
    <property type="molecule type" value="Genomic_DNA"/>
</dbReference>
<evidence type="ECO:0000313" key="3">
    <source>
        <dbReference type="EMBL" id="KAG0011581.1"/>
    </source>
</evidence>
<comment type="caution">
    <text evidence="3">The sequence shown here is derived from an EMBL/GenBank/DDBJ whole genome shotgun (WGS) entry which is preliminary data.</text>
</comment>
<keyword evidence="4" id="KW-1185">Reference proteome</keyword>
<dbReference type="CDD" id="cd09917">
    <property type="entry name" value="F-box_SF"/>
    <property type="match status" value="1"/>
</dbReference>
<name>A0A9P6SYC5_9FUNG</name>
<feature type="compositionally biased region" description="Basic and acidic residues" evidence="1">
    <location>
        <begin position="401"/>
        <end position="417"/>
    </location>
</feature>
<proteinExistence type="predicted"/>
<feature type="compositionally biased region" description="Pro residues" evidence="1">
    <location>
        <begin position="352"/>
        <end position="364"/>
    </location>
</feature>
<feature type="region of interest" description="Disordered" evidence="1">
    <location>
        <begin position="23"/>
        <end position="139"/>
    </location>
</feature>
<gene>
    <name evidence="3" type="ORF">BGZ80_000581</name>
</gene>
<reference evidence="3" key="1">
    <citation type="journal article" date="2020" name="Fungal Divers.">
        <title>Resolving the Mortierellaceae phylogeny through synthesis of multi-gene phylogenetics and phylogenomics.</title>
        <authorList>
            <person name="Vandepol N."/>
            <person name="Liber J."/>
            <person name="Desiro A."/>
            <person name="Na H."/>
            <person name="Kennedy M."/>
            <person name="Barry K."/>
            <person name="Grigoriev I.V."/>
            <person name="Miller A.N."/>
            <person name="O'Donnell K."/>
            <person name="Stajich J.E."/>
            <person name="Bonito G."/>
        </authorList>
    </citation>
    <scope>NUCLEOTIDE SEQUENCE</scope>
    <source>
        <strain evidence="3">NRRL 2769</strain>
    </source>
</reference>
<dbReference type="SUPFAM" id="SSF81383">
    <property type="entry name" value="F-box domain"/>
    <property type="match status" value="1"/>
</dbReference>
<dbReference type="InterPro" id="IPR036047">
    <property type="entry name" value="F-box-like_dom_sf"/>
</dbReference>
<feature type="compositionally biased region" description="Basic and acidic residues" evidence="1">
    <location>
        <begin position="44"/>
        <end position="55"/>
    </location>
</feature>
<feature type="compositionally biased region" description="Basic and acidic residues" evidence="1">
    <location>
        <begin position="373"/>
        <end position="387"/>
    </location>
</feature>
<feature type="compositionally biased region" description="Polar residues" evidence="1">
    <location>
        <begin position="224"/>
        <end position="238"/>
    </location>
</feature>
<feature type="compositionally biased region" description="Low complexity" evidence="1">
    <location>
        <begin position="98"/>
        <end position="107"/>
    </location>
</feature>
<feature type="compositionally biased region" description="Acidic residues" evidence="1">
    <location>
        <begin position="56"/>
        <end position="68"/>
    </location>
</feature>
<evidence type="ECO:0000256" key="1">
    <source>
        <dbReference type="SAM" id="MobiDB-lite"/>
    </source>
</evidence>